<evidence type="ECO:0000256" key="9">
    <source>
        <dbReference type="SAM" id="Phobius"/>
    </source>
</evidence>
<evidence type="ECO:0000256" key="1">
    <source>
        <dbReference type="ARBA" id="ARBA00004141"/>
    </source>
</evidence>
<keyword evidence="6 8" id="KW-0040">ANK repeat</keyword>
<dbReference type="SUPFAM" id="SSF48403">
    <property type="entry name" value="Ankyrin repeat"/>
    <property type="match status" value="2"/>
</dbReference>
<dbReference type="InterPro" id="IPR002110">
    <property type="entry name" value="Ankyrin_rpt"/>
</dbReference>
<dbReference type="InterPro" id="IPR026961">
    <property type="entry name" value="PGG_dom"/>
</dbReference>
<reference evidence="11 12" key="1">
    <citation type="submission" date="2024-01" db="EMBL/GenBank/DDBJ databases">
        <title>The genomes of 5 underutilized Papilionoideae crops provide insights into root nodulation and disease resistanc.</title>
        <authorList>
            <person name="Jiang F."/>
        </authorList>
    </citation>
    <scope>NUCLEOTIDE SEQUENCE [LARGE SCALE GENOMIC DNA]</scope>
    <source>
        <strain evidence="11">LVBAO_FW01</strain>
        <tissue evidence="11">Leaves</tissue>
    </source>
</reference>
<dbReference type="Pfam" id="PF13962">
    <property type="entry name" value="PGG"/>
    <property type="match status" value="1"/>
</dbReference>
<keyword evidence="5 9" id="KW-1133">Transmembrane helix</keyword>
<protein>
    <recommendedName>
        <fullName evidence="10">PGG domain-containing protein</fullName>
    </recommendedName>
</protein>
<evidence type="ECO:0000256" key="5">
    <source>
        <dbReference type="ARBA" id="ARBA00022989"/>
    </source>
</evidence>
<proteinExistence type="predicted"/>
<dbReference type="PROSITE" id="PS50088">
    <property type="entry name" value="ANK_REPEAT"/>
    <property type="match status" value="2"/>
</dbReference>
<feature type="transmembrane region" description="Helical" evidence="9">
    <location>
        <begin position="792"/>
        <end position="809"/>
    </location>
</feature>
<dbReference type="PANTHER" id="PTHR24186">
    <property type="entry name" value="PROTEIN PHOSPHATASE 1 REGULATORY SUBUNIT"/>
    <property type="match status" value="1"/>
</dbReference>
<gene>
    <name evidence="11" type="ORF">VNO77_27588</name>
</gene>
<feature type="repeat" description="ANK" evidence="8">
    <location>
        <begin position="439"/>
        <end position="471"/>
    </location>
</feature>
<feature type="transmembrane region" description="Helical" evidence="9">
    <location>
        <begin position="652"/>
        <end position="671"/>
    </location>
</feature>
<evidence type="ECO:0000256" key="8">
    <source>
        <dbReference type="PROSITE-ProRule" id="PRU00023"/>
    </source>
</evidence>
<feature type="domain" description="PGG" evidence="10">
    <location>
        <begin position="646"/>
        <end position="753"/>
    </location>
</feature>
<keyword evidence="3 9" id="KW-0812">Transmembrane</keyword>
<evidence type="ECO:0000313" key="11">
    <source>
        <dbReference type="EMBL" id="KAK7324069.1"/>
    </source>
</evidence>
<evidence type="ECO:0000256" key="6">
    <source>
        <dbReference type="ARBA" id="ARBA00023043"/>
    </source>
</evidence>
<dbReference type="PANTHER" id="PTHR24186:SF46">
    <property type="entry name" value="PROTEIN ACCELERATED CELL DEATH 6-LIKE"/>
    <property type="match status" value="1"/>
</dbReference>
<feature type="transmembrane region" description="Helical" evidence="9">
    <location>
        <begin position="731"/>
        <end position="755"/>
    </location>
</feature>
<evidence type="ECO:0000259" key="10">
    <source>
        <dbReference type="Pfam" id="PF13962"/>
    </source>
</evidence>
<dbReference type="InterPro" id="IPR036770">
    <property type="entry name" value="Ankyrin_rpt-contain_sf"/>
</dbReference>
<feature type="transmembrane region" description="Helical" evidence="9">
    <location>
        <begin position="761"/>
        <end position="785"/>
    </location>
</feature>
<sequence>MFIEDKEMNYNQGKEPSTIELEIVPPLKKMAFYNEDMIGIQEISKIVDSSESASDVREMQSLELTERPEIQAHEKGKDLDLLKTVYTLIKLDNSASAWRSGNDILLQKSPMGNTVLHIAALYGNDYWMEKLAQNASHLLAVKNDNDDTALHVAARAGNISTLQKLLAAILRNLPFPYSENPKEALVEILVKNRQGNTFFHEVLLNGHRGVMSILTSQKQIEDGFLELVERAAFFWTNNEQKSVLHLAIEEGYKEIVDHALTKLISPHPALNKLIENHPELAEMIPHGIPQGKSALLEQDQGREIKNQLQDSISMDTSTHCLPHQPHLSMASTSSEIMNCDDQVLKSVVKKLAFVDLEIMKENLENLSSENEKCQELNQDSTPEKLIENHQKLAQLIPYGPHYIPPGKSPLIVAILKQDQDILQIILTKKKEWIHLKDSEGWTALHYAASIGYLNGVEDLLKNCISCNMERDNYGFFPLHLASAGGHAEVVKKLLEHCPDPREILDNYGRNIVHIAAENGKLNVIRYILLHPNHGFVKMINDKDANGNTPLHLATLYCHPKIVYALTWDKRVDLSLVNKNNQTALDAYMQFQQENPPLQQRLTWIALKSAGVQYARKGPRSHSIKVPLPPHSAESVSKQKAPSMDLYKDRINTLMLVSTLITTVTFAAGFTLPGGTNSSSPGQGMALMLNHVWFKPFIFCITVSMYGAISVTIILIWAQLGDITLALLALKVAMPLLGVTLATLSVAFLAGVHLVISDLSWLATTIMVICVIFILMLLLLYTLLFFPSSSSNLVIRYISYYPFLFLTWLVEQDETKGM</sequence>
<name>A0AAN9KY46_CANGL</name>
<keyword evidence="12" id="KW-1185">Reference proteome</keyword>
<evidence type="ECO:0000256" key="3">
    <source>
        <dbReference type="ARBA" id="ARBA00022692"/>
    </source>
</evidence>
<feature type="repeat" description="ANK" evidence="8">
    <location>
        <begin position="473"/>
        <end position="496"/>
    </location>
</feature>
<comment type="subcellular location">
    <subcellularLocation>
        <location evidence="2">Cell membrane</location>
        <topology evidence="2">Peripheral membrane protein</topology>
        <orientation evidence="2">Cytoplasmic side</orientation>
    </subcellularLocation>
    <subcellularLocation>
        <location evidence="1">Membrane</location>
        <topology evidence="1">Multi-pass membrane protein</topology>
    </subcellularLocation>
</comment>
<dbReference type="GO" id="GO:0005886">
    <property type="term" value="C:plasma membrane"/>
    <property type="evidence" value="ECO:0007669"/>
    <property type="project" value="UniProtKB-SubCell"/>
</dbReference>
<accession>A0AAN9KY46</accession>
<evidence type="ECO:0000256" key="4">
    <source>
        <dbReference type="ARBA" id="ARBA00022737"/>
    </source>
</evidence>
<dbReference type="PROSITE" id="PS50297">
    <property type="entry name" value="ANK_REP_REGION"/>
    <property type="match status" value="1"/>
</dbReference>
<dbReference type="Pfam" id="PF00023">
    <property type="entry name" value="Ank"/>
    <property type="match status" value="1"/>
</dbReference>
<dbReference type="Gene3D" id="1.25.40.20">
    <property type="entry name" value="Ankyrin repeat-containing domain"/>
    <property type="match status" value="2"/>
</dbReference>
<evidence type="ECO:0000313" key="12">
    <source>
        <dbReference type="Proteomes" id="UP001367508"/>
    </source>
</evidence>
<evidence type="ECO:0000256" key="7">
    <source>
        <dbReference type="ARBA" id="ARBA00023136"/>
    </source>
</evidence>
<evidence type="ECO:0000256" key="2">
    <source>
        <dbReference type="ARBA" id="ARBA00004413"/>
    </source>
</evidence>
<keyword evidence="4" id="KW-0677">Repeat</keyword>
<dbReference type="Pfam" id="PF12796">
    <property type="entry name" value="Ank_2"/>
    <property type="match status" value="3"/>
</dbReference>
<organism evidence="11 12">
    <name type="scientific">Canavalia gladiata</name>
    <name type="common">Sword bean</name>
    <name type="synonym">Dolichos gladiatus</name>
    <dbReference type="NCBI Taxonomy" id="3824"/>
    <lineage>
        <taxon>Eukaryota</taxon>
        <taxon>Viridiplantae</taxon>
        <taxon>Streptophyta</taxon>
        <taxon>Embryophyta</taxon>
        <taxon>Tracheophyta</taxon>
        <taxon>Spermatophyta</taxon>
        <taxon>Magnoliopsida</taxon>
        <taxon>eudicotyledons</taxon>
        <taxon>Gunneridae</taxon>
        <taxon>Pentapetalae</taxon>
        <taxon>rosids</taxon>
        <taxon>fabids</taxon>
        <taxon>Fabales</taxon>
        <taxon>Fabaceae</taxon>
        <taxon>Papilionoideae</taxon>
        <taxon>50 kb inversion clade</taxon>
        <taxon>NPAAA clade</taxon>
        <taxon>indigoferoid/millettioid clade</taxon>
        <taxon>Phaseoleae</taxon>
        <taxon>Canavalia</taxon>
    </lineage>
</organism>
<comment type="caution">
    <text evidence="11">The sequence shown here is derived from an EMBL/GenBank/DDBJ whole genome shotgun (WGS) entry which is preliminary data.</text>
</comment>
<dbReference type="Proteomes" id="UP001367508">
    <property type="component" value="Unassembled WGS sequence"/>
</dbReference>
<dbReference type="SMART" id="SM00248">
    <property type="entry name" value="ANK"/>
    <property type="match status" value="9"/>
</dbReference>
<dbReference type="EMBL" id="JAYMYQ010000006">
    <property type="protein sequence ID" value="KAK7324069.1"/>
    <property type="molecule type" value="Genomic_DNA"/>
</dbReference>
<feature type="transmembrane region" description="Helical" evidence="9">
    <location>
        <begin position="691"/>
        <end position="719"/>
    </location>
</feature>
<keyword evidence="7 9" id="KW-0472">Membrane</keyword>
<dbReference type="AlphaFoldDB" id="A0AAN9KY46"/>